<feature type="transmembrane region" description="Helical" evidence="6">
    <location>
        <begin position="20"/>
        <end position="44"/>
    </location>
</feature>
<dbReference type="InterPro" id="IPR059100">
    <property type="entry name" value="TSP3_bac"/>
</dbReference>
<reference evidence="7 8" key="1">
    <citation type="journal article" date="2016" name="Nat. Commun.">
        <title>Thousands of microbial genomes shed light on interconnected biogeochemical processes in an aquifer system.</title>
        <authorList>
            <person name="Anantharaman K."/>
            <person name="Brown C.T."/>
            <person name="Hug L.A."/>
            <person name="Sharon I."/>
            <person name="Castelle C.J."/>
            <person name="Probst A.J."/>
            <person name="Thomas B.C."/>
            <person name="Singh A."/>
            <person name="Wilkins M.J."/>
            <person name="Karaoz U."/>
            <person name="Brodie E.L."/>
            <person name="Williams K.H."/>
            <person name="Hubbard S.S."/>
            <person name="Banfield J.F."/>
        </authorList>
    </citation>
    <scope>NUCLEOTIDE SEQUENCE [LARGE SCALE GENOMIC DNA]</scope>
</reference>
<evidence type="ECO:0000256" key="4">
    <source>
        <dbReference type="ARBA" id="ARBA00022837"/>
    </source>
</evidence>
<dbReference type="SUPFAM" id="SSF103647">
    <property type="entry name" value="TSP type-3 repeat"/>
    <property type="match status" value="1"/>
</dbReference>
<accession>A0A1F7U855</accession>
<keyword evidence="2" id="KW-0964">Secreted</keyword>
<keyword evidence="3" id="KW-0732">Signal</keyword>
<name>A0A1F7U855_9BACT</name>
<evidence type="ECO:0000256" key="6">
    <source>
        <dbReference type="SAM" id="Phobius"/>
    </source>
</evidence>
<organism evidence="7 8">
    <name type="scientific">Candidatus Uhrbacteria bacterium RIFCSPHIGHO2_02_FULL_60_10</name>
    <dbReference type="NCBI Taxonomy" id="1802392"/>
    <lineage>
        <taxon>Bacteria</taxon>
        <taxon>Candidatus Uhriibacteriota</taxon>
    </lineage>
</organism>
<dbReference type="EMBL" id="MGEA01000042">
    <property type="protein sequence ID" value="OGL73917.1"/>
    <property type="molecule type" value="Genomic_DNA"/>
</dbReference>
<evidence type="ECO:0000313" key="7">
    <source>
        <dbReference type="EMBL" id="OGL73917.1"/>
    </source>
</evidence>
<keyword evidence="6" id="KW-0472">Membrane</keyword>
<sequence>MFKLPEFFHYRFKESRLKSWHRLLLPAAIATLVTVFAVAGFLFLRKPKITLAPPGMVKSGAGNLTVKQAQILAADRRYQPVINDQVRLVGIEKIRSALILYESIHGQFPMTLAALVPQYLPAMPTDPVTGETFAYRQTPQDFELRFTFEGSYLSLTPGEHLLSREGYDRNLLPGPPAITPFQPSPNSTQISRADADRDGLTDEEEKKIGTDPKRGDTDGDGLSDGDEKLVFRTNPLAKDTDGDGFIDGEEALAGFDPTKTATRLPDTDQDGLADSLENVRGLDPLAADIDQDGLADGDELRVYGTDPKKPDTDGDGFADGRELRDGFNPLGRGNQTDAARQNIERLTAQYGLHQPTLERLRKQ</sequence>
<dbReference type="AlphaFoldDB" id="A0A1F7U855"/>
<dbReference type="InterPro" id="IPR053180">
    <property type="entry name" value="Ca-binding_acidic-repeat"/>
</dbReference>
<evidence type="ECO:0000256" key="3">
    <source>
        <dbReference type="ARBA" id="ARBA00022729"/>
    </source>
</evidence>
<feature type="region of interest" description="Disordered" evidence="5">
    <location>
        <begin position="166"/>
        <end position="227"/>
    </location>
</feature>
<evidence type="ECO:0000256" key="5">
    <source>
        <dbReference type="SAM" id="MobiDB-lite"/>
    </source>
</evidence>
<proteinExistence type="predicted"/>
<dbReference type="Pfam" id="PF18884">
    <property type="entry name" value="TSP3_bac"/>
    <property type="match status" value="5"/>
</dbReference>
<comment type="caution">
    <text evidence="7">The sequence shown here is derived from an EMBL/GenBank/DDBJ whole genome shotgun (WGS) entry which is preliminary data.</text>
</comment>
<comment type="subcellular location">
    <subcellularLocation>
        <location evidence="1">Secreted</location>
    </subcellularLocation>
</comment>
<keyword evidence="6" id="KW-0812">Transmembrane</keyword>
<dbReference type="Proteomes" id="UP000177088">
    <property type="component" value="Unassembled WGS sequence"/>
</dbReference>
<protein>
    <recommendedName>
        <fullName evidence="9">EF-hand domain-containing protein</fullName>
    </recommendedName>
</protein>
<keyword evidence="4" id="KW-0106">Calcium</keyword>
<dbReference type="GO" id="GO:0005509">
    <property type="term" value="F:calcium ion binding"/>
    <property type="evidence" value="ECO:0007669"/>
    <property type="project" value="InterPro"/>
</dbReference>
<dbReference type="InterPro" id="IPR028974">
    <property type="entry name" value="TSP_type-3_rpt"/>
</dbReference>
<gene>
    <name evidence="7" type="ORF">A3C96_02490</name>
</gene>
<dbReference type="Gene3D" id="4.10.1080.10">
    <property type="entry name" value="TSP type-3 repeat"/>
    <property type="match status" value="1"/>
</dbReference>
<evidence type="ECO:0000256" key="1">
    <source>
        <dbReference type="ARBA" id="ARBA00004613"/>
    </source>
</evidence>
<feature type="compositionally biased region" description="Basic and acidic residues" evidence="5">
    <location>
        <begin position="298"/>
        <end position="325"/>
    </location>
</feature>
<feature type="compositionally biased region" description="Basic and acidic residues" evidence="5">
    <location>
        <begin position="193"/>
        <end position="217"/>
    </location>
</feature>
<evidence type="ECO:0008006" key="9">
    <source>
        <dbReference type="Google" id="ProtNLM"/>
    </source>
</evidence>
<keyword evidence="6" id="KW-1133">Transmembrane helix</keyword>
<feature type="region of interest" description="Disordered" evidence="5">
    <location>
        <begin position="289"/>
        <end position="340"/>
    </location>
</feature>
<dbReference type="PANTHER" id="PTHR37467:SF1">
    <property type="entry name" value="EXPORTED CALCIUM-BINDING GLYCOPROTEIN"/>
    <property type="match status" value="1"/>
</dbReference>
<evidence type="ECO:0000256" key="2">
    <source>
        <dbReference type="ARBA" id="ARBA00022525"/>
    </source>
</evidence>
<dbReference type="PANTHER" id="PTHR37467">
    <property type="entry name" value="EXPORTED CALCIUM-BINDING GLYCOPROTEIN-RELATED"/>
    <property type="match status" value="1"/>
</dbReference>
<evidence type="ECO:0000313" key="8">
    <source>
        <dbReference type="Proteomes" id="UP000177088"/>
    </source>
</evidence>